<evidence type="ECO:0000313" key="1">
    <source>
        <dbReference type="EMBL" id="CBX28813.1"/>
    </source>
</evidence>
<gene>
    <name evidence="1" type="ORF">N47_B19590</name>
</gene>
<name>E1YE54_9BACT</name>
<reference evidence="1" key="1">
    <citation type="journal article" date="2011" name="Environ. Microbiol.">
        <title>Genomic insights into the metabolic potential of the polycyclic aromatic hydrocarbon degrading sulfate-reducing Deltaproteobacterium N47.</title>
        <authorList>
            <person name="Bergmann F."/>
            <person name="Selesi D."/>
            <person name="Weinmaier T."/>
            <person name="Tischler P."/>
            <person name="Rattei T."/>
            <person name="Meckenstock R.U."/>
        </authorList>
    </citation>
    <scope>NUCLEOTIDE SEQUENCE</scope>
</reference>
<proteinExistence type="predicted"/>
<dbReference type="EMBL" id="FR695870">
    <property type="protein sequence ID" value="CBX28813.1"/>
    <property type="molecule type" value="Genomic_DNA"/>
</dbReference>
<accession>E1YE54</accession>
<sequence length="94" mass="10410">MGKNNNTANKDPLINMLNAATKNDLIELVNELIKNDISMRRMCIDNLKEKVDVSPSVNGSAESSAALTLWYEIEPELSELDEYGGGDYSTEDDL</sequence>
<protein>
    <submittedName>
        <fullName evidence="1">Uncharacterized protein</fullName>
    </submittedName>
</protein>
<organism evidence="1">
    <name type="scientific">uncultured Desulfobacterium sp</name>
    <dbReference type="NCBI Taxonomy" id="201089"/>
    <lineage>
        <taxon>Bacteria</taxon>
        <taxon>Pseudomonadati</taxon>
        <taxon>Thermodesulfobacteriota</taxon>
        <taxon>Desulfobacteria</taxon>
        <taxon>Desulfobacterales</taxon>
        <taxon>Desulfobacteriaceae</taxon>
        <taxon>Desulfobacterium</taxon>
        <taxon>environmental samples</taxon>
    </lineage>
</organism>
<dbReference type="AlphaFoldDB" id="E1YE54"/>